<dbReference type="Gene3D" id="1.20.58.300">
    <property type="entry name" value="FlgN-like"/>
    <property type="match status" value="1"/>
</dbReference>
<accession>A0A520MFS6</accession>
<evidence type="ECO:0000313" key="5">
    <source>
        <dbReference type="Proteomes" id="UP000315889"/>
    </source>
</evidence>
<name>A0A520MFS6_9GAMM</name>
<protein>
    <recommendedName>
        <fullName evidence="6">Flagellar protein FlgN</fullName>
    </recommendedName>
</protein>
<evidence type="ECO:0000256" key="2">
    <source>
        <dbReference type="ARBA" id="ARBA00007703"/>
    </source>
</evidence>
<comment type="caution">
    <text evidence="4">The sequence shown here is derived from an EMBL/GenBank/DDBJ whole genome shotgun (WGS) entry which is preliminary data.</text>
</comment>
<evidence type="ECO:0008006" key="6">
    <source>
        <dbReference type="Google" id="ProtNLM"/>
    </source>
</evidence>
<evidence type="ECO:0000256" key="1">
    <source>
        <dbReference type="ARBA" id="ARBA00002397"/>
    </source>
</evidence>
<dbReference type="SUPFAM" id="SSF140566">
    <property type="entry name" value="FlgN-like"/>
    <property type="match status" value="1"/>
</dbReference>
<dbReference type="Pfam" id="PF05130">
    <property type="entry name" value="FlgN"/>
    <property type="match status" value="1"/>
</dbReference>
<dbReference type="InterPro" id="IPR007809">
    <property type="entry name" value="FlgN-like"/>
</dbReference>
<dbReference type="InterPro" id="IPR036679">
    <property type="entry name" value="FlgN-like_sf"/>
</dbReference>
<organism evidence="4 5">
    <name type="scientific">SAR92 clade bacterium</name>
    <dbReference type="NCBI Taxonomy" id="2315479"/>
    <lineage>
        <taxon>Bacteria</taxon>
        <taxon>Pseudomonadati</taxon>
        <taxon>Pseudomonadota</taxon>
        <taxon>Gammaproteobacteria</taxon>
        <taxon>Cellvibrionales</taxon>
        <taxon>Porticoccaceae</taxon>
        <taxon>SAR92 clade</taxon>
    </lineage>
</organism>
<evidence type="ECO:0000256" key="3">
    <source>
        <dbReference type="ARBA" id="ARBA00022795"/>
    </source>
</evidence>
<comment type="function">
    <text evidence="1">Required for the efficient initiation of filament assembly.</text>
</comment>
<sequence>MTESQLLPAVLTNTSTLKLILNEEFDALKAQDLSAFEALQSRKADVLALLTDEEVIAQLGNYSDHSSTPDSQSAGWNQVITILEDCKELHLRNQILIDRKLESIRGALLTLQSSDRFNDVEIYDRLGKIKGRRRSNQLSHA</sequence>
<gene>
    <name evidence="4" type="ORF">EVB03_05665</name>
</gene>
<dbReference type="EMBL" id="SHBP01000006">
    <property type="protein sequence ID" value="RZO20084.1"/>
    <property type="molecule type" value="Genomic_DNA"/>
</dbReference>
<dbReference type="AlphaFoldDB" id="A0A520MFS6"/>
<reference evidence="4 5" key="1">
    <citation type="submission" date="2019-02" db="EMBL/GenBank/DDBJ databases">
        <title>Prokaryotic population dynamics and viral predation in marine succession experiment using metagenomics: the confinement effect.</title>
        <authorList>
            <person name="Haro-Moreno J.M."/>
            <person name="Rodriguez-Valera F."/>
            <person name="Lopez-Perez M."/>
        </authorList>
    </citation>
    <scope>NUCLEOTIDE SEQUENCE [LARGE SCALE GENOMIC DNA]</scope>
    <source>
        <strain evidence="4">MED-G170</strain>
    </source>
</reference>
<dbReference type="GO" id="GO:0044780">
    <property type="term" value="P:bacterial-type flagellum assembly"/>
    <property type="evidence" value="ECO:0007669"/>
    <property type="project" value="InterPro"/>
</dbReference>
<evidence type="ECO:0000313" key="4">
    <source>
        <dbReference type="EMBL" id="RZO20084.1"/>
    </source>
</evidence>
<keyword evidence="3" id="KW-1005">Bacterial flagellum biogenesis</keyword>
<proteinExistence type="inferred from homology"/>
<dbReference type="Proteomes" id="UP000315889">
    <property type="component" value="Unassembled WGS sequence"/>
</dbReference>
<comment type="similarity">
    <text evidence="2">Belongs to the FlgN family.</text>
</comment>